<dbReference type="AlphaFoldDB" id="A0A085N2D6"/>
<feature type="compositionally biased region" description="Basic residues" evidence="1">
    <location>
        <begin position="1"/>
        <end position="10"/>
    </location>
</feature>
<gene>
    <name evidence="2" type="ORF">M513_09683</name>
    <name evidence="3" type="ORF">M514_09683</name>
</gene>
<dbReference type="Proteomes" id="UP000030764">
    <property type="component" value="Unassembled WGS sequence"/>
</dbReference>
<proteinExistence type="predicted"/>
<dbReference type="EMBL" id="KL367569">
    <property type="protein sequence ID" value="KFD63632.1"/>
    <property type="molecule type" value="Genomic_DNA"/>
</dbReference>
<reference evidence="3 4" key="1">
    <citation type="journal article" date="2014" name="Nat. Genet.">
        <title>Genome and transcriptome of the porcine whipworm Trichuris suis.</title>
        <authorList>
            <person name="Jex A.R."/>
            <person name="Nejsum P."/>
            <person name="Schwarz E.M."/>
            <person name="Hu L."/>
            <person name="Young N.D."/>
            <person name="Hall R.S."/>
            <person name="Korhonen P.K."/>
            <person name="Liao S."/>
            <person name="Thamsborg S."/>
            <person name="Xia J."/>
            <person name="Xu P."/>
            <person name="Wang S."/>
            <person name="Scheerlinck J.P."/>
            <person name="Hofmann A."/>
            <person name="Sternberg P.W."/>
            <person name="Wang J."/>
            <person name="Gasser R.B."/>
        </authorList>
    </citation>
    <scope>NUCLEOTIDE SEQUENCE [LARGE SCALE GENOMIC DNA]</scope>
    <source>
        <strain evidence="3">DCEP-RM93F</strain>
        <strain evidence="2">DCEP-RM93M</strain>
    </source>
</reference>
<protein>
    <submittedName>
        <fullName evidence="3">Uncharacterized protein</fullName>
    </submittedName>
</protein>
<dbReference type="Proteomes" id="UP000030758">
    <property type="component" value="Unassembled WGS sequence"/>
</dbReference>
<evidence type="ECO:0000256" key="1">
    <source>
        <dbReference type="SAM" id="MobiDB-lite"/>
    </source>
</evidence>
<evidence type="ECO:0000313" key="4">
    <source>
        <dbReference type="Proteomes" id="UP000030764"/>
    </source>
</evidence>
<keyword evidence="4" id="KW-1185">Reference proteome</keyword>
<sequence>MPRPLPRKRYPPPPMPRRSMKPRPRPRAISTRILHSTIYKGQSTASLPFPHQMFAVQVMHCIAGVTVVVKFLH</sequence>
<feature type="region of interest" description="Disordered" evidence="1">
    <location>
        <begin position="1"/>
        <end position="27"/>
    </location>
</feature>
<dbReference type="EMBL" id="KL363271">
    <property type="protein sequence ID" value="KFD49416.1"/>
    <property type="molecule type" value="Genomic_DNA"/>
</dbReference>
<accession>A0A085N2D6</accession>
<evidence type="ECO:0000313" key="2">
    <source>
        <dbReference type="EMBL" id="KFD49416.1"/>
    </source>
</evidence>
<evidence type="ECO:0000313" key="3">
    <source>
        <dbReference type="EMBL" id="KFD63632.1"/>
    </source>
</evidence>
<name>A0A085N2D6_9BILA</name>
<organism evidence="3">
    <name type="scientific">Trichuris suis</name>
    <name type="common">pig whipworm</name>
    <dbReference type="NCBI Taxonomy" id="68888"/>
    <lineage>
        <taxon>Eukaryota</taxon>
        <taxon>Metazoa</taxon>
        <taxon>Ecdysozoa</taxon>
        <taxon>Nematoda</taxon>
        <taxon>Enoplea</taxon>
        <taxon>Dorylaimia</taxon>
        <taxon>Trichinellida</taxon>
        <taxon>Trichuridae</taxon>
        <taxon>Trichuris</taxon>
    </lineage>
</organism>